<dbReference type="InterPro" id="IPR011009">
    <property type="entry name" value="Kinase-like_dom_sf"/>
</dbReference>
<accession>A0ABR1EYB0</accession>
<organism evidence="5 6">
    <name type="scientific">Myxozyma melibiosi</name>
    <dbReference type="NCBI Taxonomy" id="54550"/>
    <lineage>
        <taxon>Eukaryota</taxon>
        <taxon>Fungi</taxon>
        <taxon>Dikarya</taxon>
        <taxon>Ascomycota</taxon>
        <taxon>Saccharomycotina</taxon>
        <taxon>Lipomycetes</taxon>
        <taxon>Lipomycetales</taxon>
        <taxon>Lipomycetaceae</taxon>
        <taxon>Myxozyma</taxon>
    </lineage>
</organism>
<feature type="compositionally biased region" description="Low complexity" evidence="3">
    <location>
        <begin position="10"/>
        <end position="36"/>
    </location>
</feature>
<feature type="region of interest" description="Disordered" evidence="3">
    <location>
        <begin position="1"/>
        <end position="115"/>
    </location>
</feature>
<dbReference type="Gene3D" id="1.10.510.10">
    <property type="entry name" value="Transferase(Phosphotransferase) domain 1"/>
    <property type="match status" value="1"/>
</dbReference>
<protein>
    <submittedName>
        <fullName evidence="5">Kinase-like domain-containing protein</fullName>
    </submittedName>
</protein>
<proteinExistence type="predicted"/>
<evidence type="ECO:0000256" key="3">
    <source>
        <dbReference type="SAM" id="MobiDB-lite"/>
    </source>
</evidence>
<dbReference type="PROSITE" id="PS00108">
    <property type="entry name" value="PROTEIN_KINASE_ST"/>
    <property type="match status" value="1"/>
</dbReference>
<evidence type="ECO:0000256" key="1">
    <source>
        <dbReference type="ARBA" id="ARBA00022741"/>
    </source>
</evidence>
<keyword evidence="2" id="KW-0067">ATP-binding</keyword>
<dbReference type="Proteomes" id="UP001498771">
    <property type="component" value="Unassembled WGS sequence"/>
</dbReference>
<dbReference type="InterPro" id="IPR008271">
    <property type="entry name" value="Ser/Thr_kinase_AS"/>
</dbReference>
<keyword evidence="1" id="KW-0547">Nucleotide-binding</keyword>
<dbReference type="SMART" id="SM00220">
    <property type="entry name" value="S_TKc"/>
    <property type="match status" value="1"/>
</dbReference>
<feature type="domain" description="Protein kinase" evidence="4">
    <location>
        <begin position="138"/>
        <end position="486"/>
    </location>
</feature>
<dbReference type="PANTHER" id="PTHR24346:SF30">
    <property type="entry name" value="MATERNAL EMBRYONIC LEUCINE ZIPPER KINASE"/>
    <property type="match status" value="1"/>
</dbReference>
<name>A0ABR1EYB0_9ASCO</name>
<dbReference type="Pfam" id="PF00069">
    <property type="entry name" value="Pkinase"/>
    <property type="match status" value="1"/>
</dbReference>
<evidence type="ECO:0000313" key="5">
    <source>
        <dbReference type="EMBL" id="KAK7202596.1"/>
    </source>
</evidence>
<dbReference type="PANTHER" id="PTHR24346">
    <property type="entry name" value="MAP/MICROTUBULE AFFINITY-REGULATING KINASE"/>
    <property type="match status" value="1"/>
</dbReference>
<evidence type="ECO:0000313" key="6">
    <source>
        <dbReference type="Proteomes" id="UP001498771"/>
    </source>
</evidence>
<comment type="caution">
    <text evidence="5">The sequence shown here is derived from an EMBL/GenBank/DDBJ whole genome shotgun (WGS) entry which is preliminary data.</text>
</comment>
<feature type="compositionally biased region" description="Pro residues" evidence="3">
    <location>
        <begin position="61"/>
        <end position="71"/>
    </location>
</feature>
<dbReference type="EMBL" id="JBBJBU010000016">
    <property type="protein sequence ID" value="KAK7202596.1"/>
    <property type="molecule type" value="Genomic_DNA"/>
</dbReference>
<evidence type="ECO:0000256" key="2">
    <source>
        <dbReference type="ARBA" id="ARBA00022840"/>
    </source>
</evidence>
<evidence type="ECO:0000259" key="4">
    <source>
        <dbReference type="PROSITE" id="PS50011"/>
    </source>
</evidence>
<dbReference type="PROSITE" id="PS50011">
    <property type="entry name" value="PROTEIN_KINASE_DOM"/>
    <property type="match status" value="1"/>
</dbReference>
<dbReference type="InterPro" id="IPR000719">
    <property type="entry name" value="Prot_kinase_dom"/>
</dbReference>
<reference evidence="5 6" key="1">
    <citation type="submission" date="2024-03" db="EMBL/GenBank/DDBJ databases">
        <title>Genome-scale model development and genomic sequencing of the oleaginous clade Lipomyces.</title>
        <authorList>
            <consortium name="Lawrence Berkeley National Laboratory"/>
            <person name="Czajka J.J."/>
            <person name="Han Y."/>
            <person name="Kim J."/>
            <person name="Mondo S.J."/>
            <person name="Hofstad B.A."/>
            <person name="Robles A."/>
            <person name="Haridas S."/>
            <person name="Riley R."/>
            <person name="LaButti K."/>
            <person name="Pangilinan J."/>
            <person name="Andreopoulos W."/>
            <person name="Lipzen A."/>
            <person name="Yan J."/>
            <person name="Wang M."/>
            <person name="Ng V."/>
            <person name="Grigoriev I.V."/>
            <person name="Spatafora J.W."/>
            <person name="Magnuson J.K."/>
            <person name="Baker S.E."/>
            <person name="Pomraning K.R."/>
        </authorList>
    </citation>
    <scope>NUCLEOTIDE SEQUENCE [LARGE SCALE GENOMIC DNA]</scope>
    <source>
        <strain evidence="5 6">Phaff 52-87</strain>
    </source>
</reference>
<keyword evidence="6" id="KW-1185">Reference proteome</keyword>
<sequence>MSTPATRPTALSVNTSVSSASSLAPASASVTPTPSLVAPASGLARARSIDSPTFYRDLTPLPSPIVGPPRTPSTHRLGPPPLPPPSGVQARPRKPYGELTLNSQDPLQRELTRASSVREPTLEVFEAYEHRSLRKLRWKEVRLLGKGSFSRVVLARLILPSTSSSDDDDDDNDDRKTDRGDKSKRKDKKESRLEQFRGKELVAVKIVELAGAGGASRERIESSLKREVDILQDLDHPCLIHLVAFNLDQTRALIVLPFCIGGDLFDLATSPERETILQPAVVRRLFAEVVSAVLYLHTHSIVHRDIKLENVLLNVPQSSVLDAISKDRSLTTLTDFGLSRHIDPEKPMLTTRCGSEDYAPPELIMGQPYDGRQTDAWALGVLLYALIEGRFPFDGPPAQVSPVTPGSRKSSARNRVKHRIARVEWSWIKLRRKTSEETTLEAAADDKPAEEEPEEIWKSAMQIVEKCLQRRESRSAVSDIASTEWVKGVLDSINLTR</sequence>
<dbReference type="RefSeq" id="XP_064765629.1">
    <property type="nucleotide sequence ID" value="XM_064913747.1"/>
</dbReference>
<dbReference type="SUPFAM" id="SSF56112">
    <property type="entry name" value="Protein kinase-like (PK-like)"/>
    <property type="match status" value="1"/>
</dbReference>
<dbReference type="GeneID" id="90039259"/>
<gene>
    <name evidence="5" type="ORF">BZA70DRAFT_285538</name>
</gene>
<feature type="region of interest" description="Disordered" evidence="3">
    <location>
        <begin position="161"/>
        <end position="191"/>
    </location>
</feature>